<keyword evidence="3" id="KW-0808">Transferase</keyword>
<evidence type="ECO:0000313" key="10">
    <source>
        <dbReference type="Proteomes" id="UP000298416"/>
    </source>
</evidence>
<name>A0A8X8X7B8_SALSN</name>
<dbReference type="PANTHER" id="PTHR45719:SF9">
    <property type="entry name" value="CORE-2_I-BRANCHING BETA-1,6-N-ACETYLGLUCOSAMINYLTRANSFERASE FAMILY PROTEIN"/>
    <property type="match status" value="1"/>
</dbReference>
<dbReference type="InterPro" id="IPR044610">
    <property type="entry name" value="GLCAT14A/B/C"/>
</dbReference>
<accession>A0A8X8X7B8</accession>
<feature type="coiled-coil region" evidence="6">
    <location>
        <begin position="545"/>
        <end position="636"/>
    </location>
</feature>
<dbReference type="PANTHER" id="PTHR45719">
    <property type="entry name" value="GLYCOSYLTRANSFERASE"/>
    <property type="match status" value="1"/>
</dbReference>
<proteinExistence type="predicted"/>
<feature type="region of interest" description="Disordered" evidence="7">
    <location>
        <begin position="645"/>
        <end position="812"/>
    </location>
</feature>
<reference evidence="9" key="2">
    <citation type="submission" date="2020-08" db="EMBL/GenBank/DDBJ databases">
        <title>Plant Genome Project.</title>
        <authorList>
            <person name="Zhang R.-G."/>
        </authorList>
    </citation>
    <scope>NUCLEOTIDE SEQUENCE</scope>
    <source>
        <strain evidence="9">Huo1</strain>
        <tissue evidence="9">Leaf</tissue>
    </source>
</reference>
<evidence type="ECO:0008006" key="11">
    <source>
        <dbReference type="Google" id="ProtNLM"/>
    </source>
</evidence>
<evidence type="ECO:0000256" key="7">
    <source>
        <dbReference type="SAM" id="MobiDB-lite"/>
    </source>
</evidence>
<feature type="compositionally biased region" description="Basic and acidic residues" evidence="7">
    <location>
        <begin position="673"/>
        <end position="691"/>
    </location>
</feature>
<gene>
    <name evidence="9" type="ORF">SASPL_130027</name>
</gene>
<feature type="compositionally biased region" description="Acidic residues" evidence="7">
    <location>
        <begin position="800"/>
        <end position="812"/>
    </location>
</feature>
<evidence type="ECO:0000313" key="9">
    <source>
        <dbReference type="EMBL" id="KAG6407045.1"/>
    </source>
</evidence>
<dbReference type="AlphaFoldDB" id="A0A8X8X7B8"/>
<dbReference type="Proteomes" id="UP000298416">
    <property type="component" value="Unassembled WGS sequence"/>
</dbReference>
<keyword evidence="4 8" id="KW-0472">Membrane</keyword>
<evidence type="ECO:0000256" key="3">
    <source>
        <dbReference type="ARBA" id="ARBA00022679"/>
    </source>
</evidence>
<sequence length="812" mass="91929">MFSDRRWKMPFFVNLLVSITLLTGTIFGLYTSQNGRDQLQFDTKSFEDAEEKAEGYFIESEMRKSLESTEVAEVEPPRLAYLISGTKGDSQRMLRTLQAVYHPRNQYILHMDLEAPPRERLNLTISVKNDPTFSAVENVRVMAQSNLVTYKGPTMIACTLQAVAILLKESLNWDWFINLSASDYPLMTQDGEFSALFASIIVIFLCILHAFMLFEKLLSHKVLNFEKGGRCLPSDLVTMKYTKGRLAIIHMLYVFSNLSRNLNFIEHTQIYGWKLNQRAKPIIIDPGLYLSKKSDIAWTTQRRSLPTSFKLFTGSAWVVLTRSFVEYCIWGWENLPRTILMYYTNFVSSPEGYFHTVLCNTEEFQGTAISHDLHYIAWDTPPKQHPRSLTMRDFGKMVNSSSPFARKFHKDDPVLDKIDRELLGRTDRFAPGAWCVGSSEGGADPCLVRGDDSVFRPGPGAQRLLGLMKTLLSDDFRKRETMKGTHSHSYRRRWSNAYIVMAIVCCVFGCGILGLMGIHRLKERSSFSLMIKEKDDQILSLHLLLQKERERVAETRRKAEEMRTNMASLGSQKAELSAKVSEMLSTISSLREEQRAVESAFQEKYAQMNDQSRLQVEALKEAVRRKEGEIEDLSLRLAASNATVAEADATGSGGGKSASAETEAVNDTSSENDATRGKGDGADDRESEVRGSTRRFRGKRGYLRRAKGRRWRSIGKQAQVRKSDGDSTMADGALRNTSTEQTHASLEELAEGSERKTEGGREQENEQPRDETAEDGNGHQQRKGAAERSAEERDVRGADESEDKEETEETEF</sequence>
<dbReference type="Pfam" id="PF02485">
    <property type="entry name" value="Branch"/>
    <property type="match status" value="2"/>
</dbReference>
<keyword evidence="6" id="KW-0175">Coiled coil</keyword>
<comment type="caution">
    <text evidence="9">The sequence shown here is derived from an EMBL/GenBank/DDBJ whole genome shotgun (WGS) entry which is preliminary data.</text>
</comment>
<keyword evidence="8" id="KW-0812">Transmembrane</keyword>
<keyword evidence="8" id="KW-1133">Transmembrane helix</keyword>
<dbReference type="EMBL" id="PNBA02000011">
    <property type="protein sequence ID" value="KAG6407045.1"/>
    <property type="molecule type" value="Genomic_DNA"/>
</dbReference>
<feature type="transmembrane region" description="Helical" evidence="8">
    <location>
        <begin position="193"/>
        <end position="214"/>
    </location>
</feature>
<feature type="compositionally biased region" description="Basic residues" evidence="7">
    <location>
        <begin position="692"/>
        <end position="713"/>
    </location>
</feature>
<feature type="compositionally biased region" description="Polar residues" evidence="7">
    <location>
        <begin position="735"/>
        <end position="744"/>
    </location>
</feature>
<evidence type="ECO:0000256" key="6">
    <source>
        <dbReference type="SAM" id="Coils"/>
    </source>
</evidence>
<comment type="subcellular location">
    <subcellularLocation>
        <location evidence="1">Membrane</location>
        <topology evidence="1">Single-pass type II membrane protein</topology>
    </subcellularLocation>
</comment>
<feature type="compositionally biased region" description="Basic and acidic residues" evidence="7">
    <location>
        <begin position="752"/>
        <end position="771"/>
    </location>
</feature>
<organism evidence="9">
    <name type="scientific">Salvia splendens</name>
    <name type="common">Scarlet sage</name>
    <dbReference type="NCBI Taxonomy" id="180675"/>
    <lineage>
        <taxon>Eukaryota</taxon>
        <taxon>Viridiplantae</taxon>
        <taxon>Streptophyta</taxon>
        <taxon>Embryophyta</taxon>
        <taxon>Tracheophyta</taxon>
        <taxon>Spermatophyta</taxon>
        <taxon>Magnoliopsida</taxon>
        <taxon>eudicotyledons</taxon>
        <taxon>Gunneridae</taxon>
        <taxon>Pentapetalae</taxon>
        <taxon>asterids</taxon>
        <taxon>lamiids</taxon>
        <taxon>Lamiales</taxon>
        <taxon>Lamiaceae</taxon>
        <taxon>Nepetoideae</taxon>
        <taxon>Mentheae</taxon>
        <taxon>Salviinae</taxon>
        <taxon>Salvia</taxon>
        <taxon>Salvia subgen. Calosphace</taxon>
        <taxon>core Calosphace</taxon>
    </lineage>
</organism>
<feature type="transmembrane region" description="Helical" evidence="8">
    <location>
        <begin position="497"/>
        <end position="518"/>
    </location>
</feature>
<keyword evidence="2" id="KW-0328">Glycosyltransferase</keyword>
<protein>
    <recommendedName>
        <fullName evidence="11">Xylosyltransferase</fullName>
    </recommendedName>
</protein>
<dbReference type="GO" id="GO:0015020">
    <property type="term" value="F:glucuronosyltransferase activity"/>
    <property type="evidence" value="ECO:0007669"/>
    <property type="project" value="InterPro"/>
</dbReference>
<evidence type="ECO:0000256" key="8">
    <source>
        <dbReference type="SAM" id="Phobius"/>
    </source>
</evidence>
<keyword evidence="5" id="KW-0325">Glycoprotein</keyword>
<feature type="transmembrane region" description="Helical" evidence="8">
    <location>
        <begin position="12"/>
        <end position="30"/>
    </location>
</feature>
<evidence type="ECO:0000256" key="1">
    <source>
        <dbReference type="ARBA" id="ARBA00004606"/>
    </source>
</evidence>
<evidence type="ECO:0000256" key="2">
    <source>
        <dbReference type="ARBA" id="ARBA00022676"/>
    </source>
</evidence>
<dbReference type="GO" id="GO:0016020">
    <property type="term" value="C:membrane"/>
    <property type="evidence" value="ECO:0007669"/>
    <property type="project" value="UniProtKB-SubCell"/>
</dbReference>
<dbReference type="InterPro" id="IPR003406">
    <property type="entry name" value="Glyco_trans_14"/>
</dbReference>
<evidence type="ECO:0000256" key="5">
    <source>
        <dbReference type="ARBA" id="ARBA00023180"/>
    </source>
</evidence>
<feature type="compositionally biased region" description="Basic and acidic residues" evidence="7">
    <location>
        <begin position="784"/>
        <end position="799"/>
    </location>
</feature>
<evidence type="ECO:0000256" key="4">
    <source>
        <dbReference type="ARBA" id="ARBA00023136"/>
    </source>
</evidence>
<reference evidence="9" key="1">
    <citation type="submission" date="2018-01" db="EMBL/GenBank/DDBJ databases">
        <authorList>
            <person name="Mao J.F."/>
        </authorList>
    </citation>
    <scope>NUCLEOTIDE SEQUENCE</scope>
    <source>
        <strain evidence="9">Huo1</strain>
        <tissue evidence="9">Leaf</tissue>
    </source>
</reference>
<keyword evidence="10" id="KW-1185">Reference proteome</keyword>